<protein>
    <recommendedName>
        <fullName evidence="7">Flagellar L-ring protein</fullName>
    </recommendedName>
    <alternativeName>
        <fullName evidence="7">Basal body L-ring protein</fullName>
    </alternativeName>
</protein>
<sequence>MHYRILLLIATVLLLAGCAPKTTEVVVIPEPLEDIRQAEPVKATNGSLWTNQSDSLFADHKARTVGDIVTIVIAERASATREASTSSGRDSSYAAGIPNLFGLENHDFIVESNMDMSNMLNANFTNSFEGSGKTERSGDLNASLSAQIIDVYPNGNYKIRGGKEVMVNSEVQIIYLSGIVRPVDITAKNTIDSNKILNARISYTGRGPIADKQEPGWLGRTIDHIWPF</sequence>
<dbReference type="PROSITE" id="PS51257">
    <property type="entry name" value="PROKAR_LIPOPROTEIN"/>
    <property type="match status" value="1"/>
</dbReference>
<evidence type="ECO:0000256" key="1">
    <source>
        <dbReference type="ARBA" id="ARBA00002591"/>
    </source>
</evidence>
<name>A0ABN6M387_9BACT</name>
<dbReference type="InterPro" id="IPR000527">
    <property type="entry name" value="Flag_Lring"/>
</dbReference>
<keyword evidence="6 7" id="KW-0998">Cell outer membrane</keyword>
<evidence type="ECO:0000256" key="7">
    <source>
        <dbReference type="HAMAP-Rule" id="MF_00415"/>
    </source>
</evidence>
<comment type="similarity">
    <text evidence="2 7">Belongs to the FlgH family.</text>
</comment>
<dbReference type="PANTHER" id="PTHR34933">
    <property type="entry name" value="FLAGELLAR L-RING PROTEIN"/>
    <property type="match status" value="1"/>
</dbReference>
<dbReference type="Pfam" id="PF02107">
    <property type="entry name" value="FlgH"/>
    <property type="match status" value="1"/>
</dbReference>
<dbReference type="PRINTS" id="PR01008">
    <property type="entry name" value="FLGLRINGFLGH"/>
</dbReference>
<keyword evidence="9" id="KW-0282">Flagellum</keyword>
<dbReference type="Proteomes" id="UP000830055">
    <property type="component" value="Chromosome"/>
</dbReference>
<dbReference type="PANTHER" id="PTHR34933:SF1">
    <property type="entry name" value="FLAGELLAR L-RING PROTEIN"/>
    <property type="match status" value="1"/>
</dbReference>
<evidence type="ECO:0000256" key="5">
    <source>
        <dbReference type="ARBA" id="ARBA00023143"/>
    </source>
</evidence>
<evidence type="ECO:0000256" key="3">
    <source>
        <dbReference type="ARBA" id="ARBA00022729"/>
    </source>
</evidence>
<dbReference type="HAMAP" id="MF_00415">
    <property type="entry name" value="FlgH"/>
    <property type="match status" value="1"/>
</dbReference>
<comment type="subcellular location">
    <subcellularLocation>
        <location evidence="7">Cell outer membrane</location>
        <topology evidence="7">Lipid-anchor</topology>
    </subcellularLocation>
    <subcellularLocation>
        <location evidence="7">Bacterial flagellum basal body</location>
    </subcellularLocation>
</comment>
<evidence type="ECO:0000313" key="10">
    <source>
        <dbReference type="Proteomes" id="UP000830055"/>
    </source>
</evidence>
<keyword evidence="10" id="KW-1185">Reference proteome</keyword>
<comment type="function">
    <text evidence="1 7">Assembles around the rod to form the L-ring and probably protects the motor/basal body from shearing forces during rotation.</text>
</comment>
<evidence type="ECO:0000256" key="4">
    <source>
        <dbReference type="ARBA" id="ARBA00023136"/>
    </source>
</evidence>
<accession>A0ABN6M387</accession>
<evidence type="ECO:0000256" key="8">
    <source>
        <dbReference type="SAM" id="SignalP"/>
    </source>
</evidence>
<keyword evidence="7" id="KW-0449">Lipoprotein</keyword>
<dbReference type="EMBL" id="AP025516">
    <property type="protein sequence ID" value="BDD87356.1"/>
    <property type="molecule type" value="Genomic_DNA"/>
</dbReference>
<keyword evidence="5 7" id="KW-0975">Bacterial flagellum</keyword>
<feature type="chain" id="PRO_5045786724" description="Flagellar L-ring protein" evidence="8">
    <location>
        <begin position="22"/>
        <end position="228"/>
    </location>
</feature>
<keyword evidence="3 7" id="KW-0732">Signal</keyword>
<proteinExistence type="inferred from homology"/>
<keyword evidence="9" id="KW-0966">Cell projection</keyword>
<organism evidence="9 10">
    <name type="scientific">Desulfofustis limnaeus</name>
    <dbReference type="NCBI Taxonomy" id="2740163"/>
    <lineage>
        <taxon>Bacteria</taxon>
        <taxon>Pseudomonadati</taxon>
        <taxon>Thermodesulfobacteriota</taxon>
        <taxon>Desulfobulbia</taxon>
        <taxon>Desulfobulbales</taxon>
        <taxon>Desulfocapsaceae</taxon>
        <taxon>Desulfofustis</taxon>
    </lineage>
</organism>
<evidence type="ECO:0000313" key="9">
    <source>
        <dbReference type="EMBL" id="BDD87356.1"/>
    </source>
</evidence>
<dbReference type="RefSeq" id="WP_284154387.1">
    <property type="nucleotide sequence ID" value="NZ_AP025516.1"/>
</dbReference>
<keyword evidence="4 7" id="KW-0472">Membrane</keyword>
<evidence type="ECO:0000256" key="2">
    <source>
        <dbReference type="ARBA" id="ARBA00006929"/>
    </source>
</evidence>
<evidence type="ECO:0000256" key="6">
    <source>
        <dbReference type="ARBA" id="ARBA00023237"/>
    </source>
</evidence>
<gene>
    <name evidence="7 9" type="primary">flgH</name>
    <name evidence="9" type="ORF">DPPLL_17210</name>
</gene>
<feature type="signal peptide" evidence="8">
    <location>
        <begin position="1"/>
        <end position="21"/>
    </location>
</feature>
<reference evidence="9 10" key="1">
    <citation type="submission" date="2022-01" db="EMBL/GenBank/DDBJ databases">
        <title>Desulfofustis limnae sp. nov., a novel mesophilic sulfate-reducing bacterium isolated from marsh soil.</title>
        <authorList>
            <person name="Watanabe M."/>
            <person name="Takahashi A."/>
            <person name="Kojima H."/>
            <person name="Fukui M."/>
        </authorList>
    </citation>
    <scope>NUCLEOTIDE SEQUENCE [LARGE SCALE GENOMIC DNA]</scope>
    <source>
        <strain evidence="9 10">PPLL</strain>
    </source>
</reference>
<comment type="subunit">
    <text evidence="7">The basal body constitutes a major portion of the flagellar organelle and consists of four rings (L,P,S, and M) mounted on a central rod.</text>
</comment>
<keyword evidence="9" id="KW-0969">Cilium</keyword>